<dbReference type="SMART" id="SM00388">
    <property type="entry name" value="HisKA"/>
    <property type="match status" value="1"/>
</dbReference>
<protein>
    <recommendedName>
        <fullName evidence="2">histidine kinase</fullName>
        <ecNumber evidence="2">2.7.13.3</ecNumber>
    </recommendedName>
</protein>
<keyword evidence="6 12" id="KW-0418">Kinase</keyword>
<dbReference type="GO" id="GO:0005524">
    <property type="term" value="F:ATP binding"/>
    <property type="evidence" value="ECO:0007669"/>
    <property type="project" value="UniProtKB-KW"/>
</dbReference>
<dbReference type="PANTHER" id="PTHR43065">
    <property type="entry name" value="SENSOR HISTIDINE KINASE"/>
    <property type="match status" value="1"/>
</dbReference>
<keyword evidence="13" id="KW-1185">Reference proteome</keyword>
<keyword evidence="8" id="KW-0902">Two-component regulatory system</keyword>
<keyword evidence="9" id="KW-0472">Membrane</keyword>
<proteinExistence type="predicted"/>
<keyword evidence="9" id="KW-1133">Transmembrane helix</keyword>
<keyword evidence="10" id="KW-0732">Signal</keyword>
<keyword evidence="5" id="KW-0547">Nucleotide-binding</keyword>
<dbReference type="PANTHER" id="PTHR43065:SF10">
    <property type="entry name" value="PEROXIDE STRESS-ACTIVATED HISTIDINE KINASE MAK3"/>
    <property type="match status" value="1"/>
</dbReference>
<dbReference type="OrthoDB" id="1931120at2"/>
<organism evidence="12 13">
    <name type="scientific">Vibrio hangzhouensis</name>
    <dbReference type="NCBI Taxonomy" id="462991"/>
    <lineage>
        <taxon>Bacteria</taxon>
        <taxon>Pseudomonadati</taxon>
        <taxon>Pseudomonadota</taxon>
        <taxon>Gammaproteobacteria</taxon>
        <taxon>Vibrionales</taxon>
        <taxon>Vibrionaceae</taxon>
        <taxon>Vibrio</taxon>
    </lineage>
</organism>
<feature type="domain" description="Histidine kinase" evidence="11">
    <location>
        <begin position="380"/>
        <end position="597"/>
    </location>
</feature>
<keyword evidence="9" id="KW-0812">Transmembrane</keyword>
<feature type="signal peptide" evidence="10">
    <location>
        <begin position="1"/>
        <end position="24"/>
    </location>
</feature>
<dbReference type="SUPFAM" id="SSF55874">
    <property type="entry name" value="ATPase domain of HSP90 chaperone/DNA topoisomerase II/histidine kinase"/>
    <property type="match status" value="1"/>
</dbReference>
<dbReference type="InterPro" id="IPR004358">
    <property type="entry name" value="Sig_transdc_His_kin-like_C"/>
</dbReference>
<dbReference type="GO" id="GO:0000155">
    <property type="term" value="F:phosphorelay sensor kinase activity"/>
    <property type="evidence" value="ECO:0007669"/>
    <property type="project" value="InterPro"/>
</dbReference>
<keyword evidence="7" id="KW-0067">ATP-binding</keyword>
<dbReference type="SUPFAM" id="SSF53850">
    <property type="entry name" value="Periplasmic binding protein-like II"/>
    <property type="match status" value="1"/>
</dbReference>
<dbReference type="Gene3D" id="3.30.565.10">
    <property type="entry name" value="Histidine kinase-like ATPase, C-terminal domain"/>
    <property type="match status" value="1"/>
</dbReference>
<keyword evidence="3" id="KW-0597">Phosphoprotein</keyword>
<dbReference type="Pfam" id="PF02518">
    <property type="entry name" value="HATPase_c"/>
    <property type="match status" value="1"/>
</dbReference>
<dbReference type="AlphaFoldDB" id="A0A1H6C5D8"/>
<dbReference type="Proteomes" id="UP000236721">
    <property type="component" value="Unassembled WGS sequence"/>
</dbReference>
<gene>
    <name evidence="12" type="ORF">SAMN04488244_13113</name>
</gene>
<dbReference type="InterPro" id="IPR003661">
    <property type="entry name" value="HisK_dim/P_dom"/>
</dbReference>
<dbReference type="PRINTS" id="PR00344">
    <property type="entry name" value="BCTRLSENSOR"/>
</dbReference>
<dbReference type="Gene3D" id="1.10.287.130">
    <property type="match status" value="1"/>
</dbReference>
<dbReference type="Gene3D" id="3.40.190.10">
    <property type="entry name" value="Periplasmic binding protein-like II"/>
    <property type="match status" value="2"/>
</dbReference>
<dbReference type="Pfam" id="PF00512">
    <property type="entry name" value="HisKA"/>
    <property type="match status" value="1"/>
</dbReference>
<dbReference type="InterPro" id="IPR003594">
    <property type="entry name" value="HATPase_dom"/>
</dbReference>
<evidence type="ECO:0000256" key="1">
    <source>
        <dbReference type="ARBA" id="ARBA00000085"/>
    </source>
</evidence>
<evidence type="ECO:0000256" key="4">
    <source>
        <dbReference type="ARBA" id="ARBA00022679"/>
    </source>
</evidence>
<evidence type="ECO:0000259" key="11">
    <source>
        <dbReference type="PROSITE" id="PS50109"/>
    </source>
</evidence>
<dbReference type="InterPro" id="IPR005467">
    <property type="entry name" value="His_kinase_dom"/>
</dbReference>
<evidence type="ECO:0000313" key="12">
    <source>
        <dbReference type="EMBL" id="SEG67947.1"/>
    </source>
</evidence>
<reference evidence="13" key="1">
    <citation type="submission" date="2016-10" db="EMBL/GenBank/DDBJ databases">
        <authorList>
            <person name="Varghese N."/>
            <person name="Submissions S."/>
        </authorList>
    </citation>
    <scope>NUCLEOTIDE SEQUENCE [LARGE SCALE GENOMIC DNA]</scope>
    <source>
        <strain evidence="13">CGMCC 1.7062</strain>
    </source>
</reference>
<dbReference type="SUPFAM" id="SSF47384">
    <property type="entry name" value="Homodimeric domain of signal transducing histidine kinase"/>
    <property type="match status" value="1"/>
</dbReference>
<dbReference type="CDD" id="cd00082">
    <property type="entry name" value="HisKA"/>
    <property type="match status" value="1"/>
</dbReference>
<dbReference type="SMART" id="SM00387">
    <property type="entry name" value="HATPase_c"/>
    <property type="match status" value="1"/>
</dbReference>
<evidence type="ECO:0000256" key="8">
    <source>
        <dbReference type="ARBA" id="ARBA00023012"/>
    </source>
</evidence>
<dbReference type="EMBL" id="FNVG01000031">
    <property type="protein sequence ID" value="SEG67947.1"/>
    <property type="molecule type" value="Genomic_DNA"/>
</dbReference>
<evidence type="ECO:0000256" key="5">
    <source>
        <dbReference type="ARBA" id="ARBA00022741"/>
    </source>
</evidence>
<evidence type="ECO:0000313" key="13">
    <source>
        <dbReference type="Proteomes" id="UP000236721"/>
    </source>
</evidence>
<accession>A0A1H6C5D8</accession>
<dbReference type="InterPro" id="IPR036097">
    <property type="entry name" value="HisK_dim/P_sf"/>
</dbReference>
<keyword evidence="4" id="KW-0808">Transferase</keyword>
<dbReference type="PROSITE" id="PS50109">
    <property type="entry name" value="HIS_KIN"/>
    <property type="match status" value="1"/>
</dbReference>
<name>A0A1H6C5D8_9VIBR</name>
<dbReference type="EC" id="2.7.13.3" evidence="2"/>
<evidence type="ECO:0000256" key="10">
    <source>
        <dbReference type="SAM" id="SignalP"/>
    </source>
</evidence>
<sequence>MRISNWKQRFVFALLSFTLFSSHAQEELPPDQQLVQVGVLAIRGSMDAQIRWQPTLDWLSQRIPEVTFELHPHDLRGMAEAVEKEQLDFVLTNPGQAVQLGRKYAFSWLATLTSGAPHNTNYGIGTALIVKKDSPYHSVQDLFGLPIAAVSQNAFGGFLTMRYELQQMGIDTSRFFADVRFLGFPIDASLYQLRDDVVKASVVPACLLEKMSVEGLLNKDNYRVINLKPHAQFHCQASTQLYPNWSFAKTPTGSETLAKVMTQFLLAMPAESKPLHALGASGWTSPVSFLSVDKLYQALDLHPLQQPWWVDAYRWLSQRQQWAWGLFVLVIVLNGYHFWLEFRFSKSKKQLEQTLFRLKEKSEFLEHSQRLSIVGELGTSVAHEMNQPLAAIRNYCEGVALRVEKQKPSAEVLPLLEKVQKQVDRADAIVQRLRALIKHQPVVKEYCDIDQIVRDSVDLLQNRIRNEKVALSVVICGKKFDIQGDAVGLQQVIINVLNNSMDACKLFHQQYLASNYEATVKIQVEYSNPKLIVTIIDNGTGLKVERPLEGLVTSKKDGLGLGLTICRDIIEKHQGTLTICSKSPHGCQVTVTLPGLDEAV</sequence>
<evidence type="ECO:0000256" key="6">
    <source>
        <dbReference type="ARBA" id="ARBA00022777"/>
    </source>
</evidence>
<dbReference type="RefSeq" id="WP_103882192.1">
    <property type="nucleotide sequence ID" value="NZ_FNVG01000031.1"/>
</dbReference>
<comment type="catalytic activity">
    <reaction evidence="1">
        <text>ATP + protein L-histidine = ADP + protein N-phospho-L-histidine.</text>
        <dbReference type="EC" id="2.7.13.3"/>
    </reaction>
</comment>
<feature type="chain" id="PRO_5009294584" description="histidine kinase" evidence="10">
    <location>
        <begin position="25"/>
        <end position="600"/>
    </location>
</feature>
<evidence type="ECO:0000256" key="9">
    <source>
        <dbReference type="SAM" id="Phobius"/>
    </source>
</evidence>
<evidence type="ECO:0000256" key="3">
    <source>
        <dbReference type="ARBA" id="ARBA00022553"/>
    </source>
</evidence>
<feature type="transmembrane region" description="Helical" evidence="9">
    <location>
        <begin position="322"/>
        <end position="340"/>
    </location>
</feature>
<dbReference type="InterPro" id="IPR036890">
    <property type="entry name" value="HATPase_C_sf"/>
</dbReference>
<dbReference type="Pfam" id="PF12974">
    <property type="entry name" value="Phosphonate-bd"/>
    <property type="match status" value="1"/>
</dbReference>
<evidence type="ECO:0000256" key="7">
    <source>
        <dbReference type="ARBA" id="ARBA00022840"/>
    </source>
</evidence>
<evidence type="ECO:0000256" key="2">
    <source>
        <dbReference type="ARBA" id="ARBA00012438"/>
    </source>
</evidence>